<accession>A0A5A4UAH4</accession>
<dbReference type="AlphaFoldDB" id="A0A5A4UAH4"/>
<protein>
    <submittedName>
        <fullName evidence="1">O-antigen polymerase</fullName>
    </submittedName>
</protein>
<reference evidence="1" key="1">
    <citation type="submission" date="2019-07" db="EMBL/GenBank/DDBJ databases">
        <title>Overview of O-antigen diversity of Escherichia albertii, an emerging enteropathogen; genetic structure, serology, and development of O-genotyping method.</title>
        <authorList>
            <person name="Ooka T."/>
            <person name="Seto K."/>
            <person name="Ogura Y."/>
            <person name="Iguchi A."/>
            <person name="Imura N."/>
            <person name="Honda M."/>
            <person name="Etoh Y."/>
            <person name="Ikeda T."/>
            <person name="Sugitani W."/>
            <person name="Konno T."/>
            <person name="Kawano K."/>
            <person name="Kudo Y."/>
            <person name="Murakami K."/>
            <person name="Hayashi T."/>
            <person name="Nishi J."/>
        </authorList>
    </citation>
    <scope>NUCLEOTIDE SEQUENCE</scope>
    <source>
        <strain evidence="1">2012EL-1823B</strain>
    </source>
</reference>
<evidence type="ECO:0000313" key="1">
    <source>
        <dbReference type="EMBL" id="BBM63073.1"/>
    </source>
</evidence>
<dbReference type="NCBIfam" id="NF033860">
    <property type="entry name" value="Wzy_O6_O28"/>
    <property type="match status" value="1"/>
</dbReference>
<proteinExistence type="predicted"/>
<sequence>MIQRSLGARTCLYIFLFTAFVSYLNALLGGKFNGDFSGVNINLDFIQLLGVFILTCAPFLFLWCVYSLFNRIKFKELDAGQLGFRVSVFFKLFVFWSFFVTINYGVGIMAKSEYNVPAAISYIIYFTNRIDVFYLGVLFILLYQGRFLFFWIFILCVLGVIRGGIGVFLYVSMALILRYNITLGKFFFRRPLLCFLALIISPFVVDSLFYIRELLRGDYINEQFTFYQLIIGKLIGRFSSFSNLGMIFQNEGYFLQNTFIMDQFYFVKHFFSAFIGQSIIPDIIPERLLINIFGGDLFDKSYMVGLSGNMYISSMISPTIMMINLILIFISVICTFIVAGLIGFKYSREYAFALLLYPCMSGSAQEFAKLLLSMLFIMLILASCNIKLKIKRGFAGGERV</sequence>
<name>A0A5A4UAH4_ESCAL</name>
<gene>
    <name evidence="1" type="primary">wzy</name>
</gene>
<dbReference type="RefSeq" id="WP_113650062.1">
    <property type="nucleotide sequence ID" value="NZ_CP030783.2"/>
</dbReference>
<organism evidence="1">
    <name type="scientific">Escherichia albertii</name>
    <dbReference type="NCBI Taxonomy" id="208962"/>
    <lineage>
        <taxon>Bacteria</taxon>
        <taxon>Pseudomonadati</taxon>
        <taxon>Pseudomonadota</taxon>
        <taxon>Gammaproteobacteria</taxon>
        <taxon>Enterobacterales</taxon>
        <taxon>Enterobacteriaceae</taxon>
        <taxon>Escherichia</taxon>
    </lineage>
</organism>
<dbReference type="EMBL" id="LC494351">
    <property type="protein sequence ID" value="BBM63073.1"/>
    <property type="molecule type" value="Genomic_DNA"/>
</dbReference>